<dbReference type="SUPFAM" id="SSF52833">
    <property type="entry name" value="Thioredoxin-like"/>
    <property type="match status" value="1"/>
</dbReference>
<dbReference type="InterPro" id="IPR004045">
    <property type="entry name" value="Glutathione_S-Trfase_N"/>
</dbReference>
<dbReference type="PATRIC" id="fig|1177755.3.peg.565"/>
<keyword evidence="3" id="KW-0808">Transferase</keyword>
<protein>
    <submittedName>
        <fullName evidence="3">Glutathione S-transferase GST-6.0</fullName>
        <ecNumber evidence="3">2.5.1.18</ecNumber>
    </submittedName>
</protein>
<dbReference type="GO" id="GO:0004364">
    <property type="term" value="F:glutathione transferase activity"/>
    <property type="evidence" value="ECO:0007669"/>
    <property type="project" value="UniProtKB-EC"/>
</dbReference>
<dbReference type="STRING" id="1177755.A7A08_00567"/>
<reference evidence="3 4" key="1">
    <citation type="submission" date="2016-07" db="EMBL/GenBank/DDBJ databases">
        <title>Draft genome sequence of Methyloligella halotolerans C2T (VKM B-2706T=CCUG 61687T=DSM 25045T), a halotolerant polyhydroxybutyrate accumulating methylotroph.</title>
        <authorList>
            <person name="Vasilenko O.V."/>
            <person name="Doronina N.V."/>
            <person name="Poroshina M.N."/>
            <person name="Tarlachkov S.V."/>
            <person name="Trotsenko Y.A."/>
        </authorList>
    </citation>
    <scope>NUCLEOTIDE SEQUENCE [LARGE SCALE GENOMIC DNA]</scope>
    <source>
        <strain evidence="3 4">VKM B-2706</strain>
    </source>
</reference>
<organism evidence="3 4">
    <name type="scientific">Methyloligella halotolerans</name>
    <dbReference type="NCBI Taxonomy" id="1177755"/>
    <lineage>
        <taxon>Bacteria</taxon>
        <taxon>Pseudomonadati</taxon>
        <taxon>Pseudomonadota</taxon>
        <taxon>Alphaproteobacteria</taxon>
        <taxon>Hyphomicrobiales</taxon>
        <taxon>Hyphomicrobiaceae</taxon>
        <taxon>Methyloligella</taxon>
    </lineage>
</organism>
<dbReference type="AlphaFoldDB" id="A0A1E2S327"/>
<accession>A0A1E2S327</accession>
<gene>
    <name evidence="3" type="ORF">A7A08_00567</name>
</gene>
<dbReference type="SFLD" id="SFLDG00358">
    <property type="entry name" value="Main_(cytGST)"/>
    <property type="match status" value="1"/>
</dbReference>
<dbReference type="PANTHER" id="PTHR44051:SF21">
    <property type="entry name" value="GLUTATHIONE S-TRANSFERASE FAMILY PROTEIN"/>
    <property type="match status" value="1"/>
</dbReference>
<dbReference type="SUPFAM" id="SSF47616">
    <property type="entry name" value="GST C-terminal domain-like"/>
    <property type="match status" value="1"/>
</dbReference>
<name>A0A1E2S327_9HYPH</name>
<dbReference type="PROSITE" id="PS50404">
    <property type="entry name" value="GST_NTER"/>
    <property type="match status" value="1"/>
</dbReference>
<dbReference type="OrthoDB" id="5740960at2"/>
<evidence type="ECO:0000259" key="2">
    <source>
        <dbReference type="PROSITE" id="PS50405"/>
    </source>
</evidence>
<dbReference type="InterPro" id="IPR036282">
    <property type="entry name" value="Glutathione-S-Trfase_C_sf"/>
</dbReference>
<dbReference type="Gene3D" id="3.40.30.10">
    <property type="entry name" value="Glutaredoxin"/>
    <property type="match status" value="1"/>
</dbReference>
<dbReference type="CDD" id="cd03207">
    <property type="entry name" value="GST_C_8"/>
    <property type="match status" value="1"/>
</dbReference>
<dbReference type="SFLD" id="SFLDS00019">
    <property type="entry name" value="Glutathione_Transferase_(cytos"/>
    <property type="match status" value="1"/>
</dbReference>
<dbReference type="Gene3D" id="1.20.1050.10">
    <property type="match status" value="1"/>
</dbReference>
<keyword evidence="4" id="KW-1185">Reference proteome</keyword>
<evidence type="ECO:0000259" key="1">
    <source>
        <dbReference type="PROSITE" id="PS50404"/>
    </source>
</evidence>
<dbReference type="InterPro" id="IPR036249">
    <property type="entry name" value="Thioredoxin-like_sf"/>
</dbReference>
<dbReference type="RefSeq" id="WP_069093979.1">
    <property type="nucleotide sequence ID" value="NZ_MASI01000001.1"/>
</dbReference>
<comment type="caution">
    <text evidence="3">The sequence shown here is derived from an EMBL/GenBank/DDBJ whole genome shotgun (WGS) entry which is preliminary data.</text>
</comment>
<proteinExistence type="predicted"/>
<dbReference type="EMBL" id="MASI01000001">
    <property type="protein sequence ID" value="ODA68735.1"/>
    <property type="molecule type" value="Genomic_DNA"/>
</dbReference>
<feature type="domain" description="GST C-terminal" evidence="2">
    <location>
        <begin position="88"/>
        <end position="206"/>
    </location>
</feature>
<dbReference type="InterPro" id="IPR040079">
    <property type="entry name" value="Glutathione_S-Trfase"/>
</dbReference>
<evidence type="ECO:0000313" key="4">
    <source>
        <dbReference type="Proteomes" id="UP000095087"/>
    </source>
</evidence>
<dbReference type="CDD" id="cd03046">
    <property type="entry name" value="GST_N_GTT1_like"/>
    <property type="match status" value="1"/>
</dbReference>
<dbReference type="Pfam" id="PF00043">
    <property type="entry name" value="GST_C"/>
    <property type="match status" value="1"/>
</dbReference>
<feature type="domain" description="GST N-terminal" evidence="1">
    <location>
        <begin position="1"/>
        <end position="82"/>
    </location>
</feature>
<dbReference type="PROSITE" id="PS50405">
    <property type="entry name" value="GST_CTER"/>
    <property type="match status" value="1"/>
</dbReference>
<dbReference type="InterPro" id="IPR004046">
    <property type="entry name" value="GST_C"/>
</dbReference>
<dbReference type="Pfam" id="PF13409">
    <property type="entry name" value="GST_N_2"/>
    <property type="match status" value="1"/>
</dbReference>
<dbReference type="PANTHER" id="PTHR44051">
    <property type="entry name" value="GLUTATHIONE S-TRANSFERASE-RELATED"/>
    <property type="match status" value="1"/>
</dbReference>
<dbReference type="EC" id="2.5.1.18" evidence="3"/>
<dbReference type="InterPro" id="IPR010987">
    <property type="entry name" value="Glutathione-S-Trfase_C-like"/>
</dbReference>
<sequence length="209" mass="23123">MASLTLYHASPSRSSIVRWMLEEIGEPYDLEIMNLGSGIQRQAEYRKINPMGKVPALRHGDTIVTEGAAICTYLADEYPQAGLNVPIGDPARGPYLKWLFFSAGCLEPAMMDKAYPRQETPFSGMLGYGSFDLVLDVLRQAVSRGDFLLGEKFSAADIVLGSNIRWGMIFGLLPQVDELEAYVKRLEARPALQRALALDQELAPKPEEA</sequence>
<dbReference type="SFLD" id="SFLDG01150">
    <property type="entry name" value="Main.1:_Beta-like"/>
    <property type="match status" value="1"/>
</dbReference>
<evidence type="ECO:0000313" key="3">
    <source>
        <dbReference type="EMBL" id="ODA68735.1"/>
    </source>
</evidence>
<dbReference type="Proteomes" id="UP000095087">
    <property type="component" value="Unassembled WGS sequence"/>
</dbReference>